<comment type="subcellular location">
    <subcellularLocation>
        <location evidence="1">Membrane</location>
    </subcellularLocation>
</comment>
<keyword evidence="4 6" id="KW-0472">Membrane</keyword>
<dbReference type="Pfam" id="PF04505">
    <property type="entry name" value="CD225"/>
    <property type="match status" value="1"/>
</dbReference>
<evidence type="ECO:0000313" key="7">
    <source>
        <dbReference type="EMBL" id="EWC58889.1"/>
    </source>
</evidence>
<dbReference type="EMBL" id="AYXG01000227">
    <property type="protein sequence ID" value="EWC58889.1"/>
    <property type="molecule type" value="Genomic_DNA"/>
</dbReference>
<feature type="compositionally biased region" description="Low complexity" evidence="5">
    <location>
        <begin position="13"/>
        <end position="23"/>
    </location>
</feature>
<dbReference type="InterPro" id="IPR051423">
    <property type="entry name" value="CD225/Dispanin"/>
</dbReference>
<proteinExistence type="predicted"/>
<evidence type="ECO:0000256" key="4">
    <source>
        <dbReference type="ARBA" id="ARBA00023136"/>
    </source>
</evidence>
<evidence type="ECO:0008006" key="9">
    <source>
        <dbReference type="Google" id="ProtNLM"/>
    </source>
</evidence>
<dbReference type="PANTHER" id="PTHR14948">
    <property type="entry name" value="NG5"/>
    <property type="match status" value="1"/>
</dbReference>
<gene>
    <name evidence="7" type="ORF">UO65_5891</name>
</gene>
<dbReference type="eggNOG" id="COG3087">
    <property type="taxonomic scope" value="Bacteria"/>
</dbReference>
<comment type="caution">
    <text evidence="7">The sequence shown here is derived from an EMBL/GenBank/DDBJ whole genome shotgun (WGS) entry which is preliminary data.</text>
</comment>
<keyword evidence="2 6" id="KW-0812">Transmembrane</keyword>
<feature type="transmembrane region" description="Helical" evidence="6">
    <location>
        <begin position="129"/>
        <end position="153"/>
    </location>
</feature>
<dbReference type="TCDB" id="8.A.58.2.10">
    <property type="family name" value="the dispanin (dispanin) family"/>
</dbReference>
<name>W7IXW3_9PSEU</name>
<keyword evidence="3 6" id="KW-1133">Transmembrane helix</keyword>
<sequence length="156" mass="16501">MSSPYGPQPPYGQQPQQYGQQPPYGQPSPPYGSPAPYGQQPGPYGQQPGPYGQQPGPYGQPGYGQQPYGYGMPGDINAIPDYKGWAIATIFIGGLLFGILAIMKSNEVGQYKMQGNYQMAESASNTTRTICLIGNILGGIGCVAAIIFLIVGLSAY</sequence>
<reference evidence="7 8" key="1">
    <citation type="journal article" date="2014" name="Genome Announc.">
        <title>Draft Genome Sequence of the Antitrypanosomally Active Sponge-Associated Bacterium Actinokineospora sp. Strain EG49.</title>
        <authorList>
            <person name="Harjes J."/>
            <person name="Ryu T."/>
            <person name="Abdelmohsen U.R."/>
            <person name="Moitinho-Silva L."/>
            <person name="Horn H."/>
            <person name="Ravasi T."/>
            <person name="Hentschel U."/>
        </authorList>
    </citation>
    <scope>NUCLEOTIDE SEQUENCE [LARGE SCALE GENOMIC DNA]</scope>
    <source>
        <strain evidence="7 8">EG49</strain>
    </source>
</reference>
<dbReference type="STRING" id="909613.UO65_5891"/>
<organism evidence="7 8">
    <name type="scientific">Actinokineospora spheciospongiae</name>
    <dbReference type="NCBI Taxonomy" id="909613"/>
    <lineage>
        <taxon>Bacteria</taxon>
        <taxon>Bacillati</taxon>
        <taxon>Actinomycetota</taxon>
        <taxon>Actinomycetes</taxon>
        <taxon>Pseudonocardiales</taxon>
        <taxon>Pseudonocardiaceae</taxon>
        <taxon>Actinokineospora</taxon>
    </lineage>
</organism>
<protein>
    <recommendedName>
        <fullName evidence="9">Interferon-induced transmembrane protein</fullName>
    </recommendedName>
</protein>
<dbReference type="PANTHER" id="PTHR14948:SF25">
    <property type="entry name" value="DUF4190 DOMAIN-CONTAINING PROTEIN"/>
    <property type="match status" value="1"/>
</dbReference>
<dbReference type="GO" id="GO:0016020">
    <property type="term" value="C:membrane"/>
    <property type="evidence" value="ECO:0007669"/>
    <property type="project" value="UniProtKB-SubCell"/>
</dbReference>
<feature type="region of interest" description="Disordered" evidence="5">
    <location>
        <begin position="1"/>
        <end position="66"/>
    </location>
</feature>
<evidence type="ECO:0000256" key="1">
    <source>
        <dbReference type="ARBA" id="ARBA00004370"/>
    </source>
</evidence>
<evidence type="ECO:0000256" key="2">
    <source>
        <dbReference type="ARBA" id="ARBA00022692"/>
    </source>
</evidence>
<evidence type="ECO:0000256" key="6">
    <source>
        <dbReference type="SAM" id="Phobius"/>
    </source>
</evidence>
<feature type="compositionally biased region" description="Low complexity" evidence="5">
    <location>
        <begin position="34"/>
        <end position="57"/>
    </location>
</feature>
<keyword evidence="8" id="KW-1185">Reference proteome</keyword>
<dbReference type="InterPro" id="IPR007593">
    <property type="entry name" value="CD225/Dispanin_fam"/>
</dbReference>
<accession>A0A8E3BEV1</accession>
<dbReference type="AlphaFoldDB" id="W7IXW3"/>
<accession>W7IXW3</accession>
<evidence type="ECO:0000256" key="3">
    <source>
        <dbReference type="ARBA" id="ARBA00022989"/>
    </source>
</evidence>
<feature type="compositionally biased region" description="Pro residues" evidence="5">
    <location>
        <begin position="1"/>
        <end position="12"/>
    </location>
</feature>
<dbReference type="PATRIC" id="fig|909613.9.peg.5894"/>
<feature type="compositionally biased region" description="Pro residues" evidence="5">
    <location>
        <begin position="24"/>
        <end position="33"/>
    </location>
</feature>
<feature type="transmembrane region" description="Helical" evidence="6">
    <location>
        <begin position="82"/>
        <end position="103"/>
    </location>
</feature>
<dbReference type="RefSeq" id="WP_035288818.1">
    <property type="nucleotide sequence ID" value="NZ_AYXG01000227.1"/>
</dbReference>
<dbReference type="Proteomes" id="UP000019277">
    <property type="component" value="Unassembled WGS sequence"/>
</dbReference>
<dbReference type="OrthoDB" id="9815705at2"/>
<evidence type="ECO:0000256" key="5">
    <source>
        <dbReference type="SAM" id="MobiDB-lite"/>
    </source>
</evidence>
<evidence type="ECO:0000313" key="8">
    <source>
        <dbReference type="Proteomes" id="UP000019277"/>
    </source>
</evidence>